<dbReference type="EMBL" id="NDYL01000002">
    <property type="protein sequence ID" value="OXB93123.1"/>
    <property type="molecule type" value="Genomic_DNA"/>
</dbReference>
<gene>
    <name evidence="2" type="ORF">B9L23_18655</name>
</gene>
<feature type="transmembrane region" description="Helical" evidence="1">
    <location>
        <begin position="12"/>
        <end position="36"/>
    </location>
</feature>
<reference evidence="2 3" key="1">
    <citation type="submission" date="2017-04" db="EMBL/GenBank/DDBJ databases">
        <title>The genome sequence of Parageobacillus galactosidasius DSM 18751.</title>
        <authorList>
            <person name="Ramaloko W.T."/>
            <person name="Koen N."/>
            <person name="Polliack S."/>
            <person name="Aliyu H."/>
            <person name="Lebre P."/>
            <person name="Mohr T."/>
            <person name="Oswald F."/>
            <person name="Zwick M."/>
            <person name="Neumann A."/>
            <person name="Syldatk C."/>
            <person name="Cowan D."/>
            <person name="De Maayer P."/>
        </authorList>
    </citation>
    <scope>NUCLEOTIDE SEQUENCE [LARGE SCALE GENOMIC DNA]</scope>
    <source>
        <strain evidence="2 3">DSM 18751</strain>
    </source>
</reference>
<feature type="transmembrane region" description="Helical" evidence="1">
    <location>
        <begin position="48"/>
        <end position="67"/>
    </location>
</feature>
<evidence type="ECO:0000313" key="3">
    <source>
        <dbReference type="Proteomes" id="UP000198394"/>
    </source>
</evidence>
<dbReference type="AlphaFoldDB" id="A0A226QKP6"/>
<evidence type="ECO:0000313" key="2">
    <source>
        <dbReference type="EMBL" id="OXB93123.1"/>
    </source>
</evidence>
<protein>
    <submittedName>
        <fullName evidence="2">Uncharacterized protein</fullName>
    </submittedName>
</protein>
<evidence type="ECO:0000256" key="1">
    <source>
        <dbReference type="SAM" id="Phobius"/>
    </source>
</evidence>
<accession>A0A226QKP6</accession>
<name>A0A226QKP6_9BACL</name>
<sequence length="68" mass="7737">MTILIYLLGFLFSYWLLSFGTWGIILVILGFFGHLSNLNETKKYGANITRELILSIISMTGLTISFFI</sequence>
<keyword evidence="3" id="KW-1185">Reference proteome</keyword>
<organism evidence="2 3">
    <name type="scientific">Parageobacillus galactosidasius</name>
    <dbReference type="NCBI Taxonomy" id="883812"/>
    <lineage>
        <taxon>Bacteria</taxon>
        <taxon>Bacillati</taxon>
        <taxon>Bacillota</taxon>
        <taxon>Bacilli</taxon>
        <taxon>Bacillales</taxon>
        <taxon>Anoxybacillaceae</taxon>
        <taxon>Parageobacillus</taxon>
    </lineage>
</organism>
<keyword evidence="1" id="KW-0472">Membrane</keyword>
<keyword evidence="1" id="KW-1133">Transmembrane helix</keyword>
<comment type="caution">
    <text evidence="2">The sequence shown here is derived from an EMBL/GenBank/DDBJ whole genome shotgun (WGS) entry which is preliminary data.</text>
</comment>
<dbReference type="Proteomes" id="UP000198394">
    <property type="component" value="Unassembled WGS sequence"/>
</dbReference>
<proteinExistence type="predicted"/>
<keyword evidence="1" id="KW-0812">Transmembrane</keyword>